<comment type="caution">
    <text evidence="2">The sequence shown here is derived from an EMBL/GenBank/DDBJ whole genome shotgun (WGS) entry which is preliminary data.</text>
</comment>
<feature type="region of interest" description="Disordered" evidence="1">
    <location>
        <begin position="143"/>
        <end position="180"/>
    </location>
</feature>
<gene>
    <name evidence="2" type="ORF">ACFQGD_08320</name>
</gene>
<dbReference type="EMBL" id="JBHSXX010000001">
    <property type="protein sequence ID" value="MFC6867151.1"/>
    <property type="molecule type" value="Genomic_DNA"/>
</dbReference>
<reference evidence="3" key="1">
    <citation type="journal article" date="2019" name="Int. J. Syst. Evol. Microbiol.">
        <title>The Global Catalogue of Microorganisms (GCM) 10K type strain sequencing project: providing services to taxonomists for standard genome sequencing and annotation.</title>
        <authorList>
            <consortium name="The Broad Institute Genomics Platform"/>
            <consortium name="The Broad Institute Genome Sequencing Center for Infectious Disease"/>
            <person name="Wu L."/>
            <person name="Ma J."/>
        </authorList>
    </citation>
    <scope>NUCLEOTIDE SEQUENCE [LARGE SCALE GENOMIC DNA]</scope>
    <source>
        <strain evidence="3">KCTC 32255</strain>
    </source>
</reference>
<dbReference type="RefSeq" id="WP_345394699.1">
    <property type="nucleotide sequence ID" value="NZ_BAABLA010000022.1"/>
</dbReference>
<name>A0ABW2BVT0_9PSEU</name>
<evidence type="ECO:0000313" key="2">
    <source>
        <dbReference type="EMBL" id="MFC6867151.1"/>
    </source>
</evidence>
<keyword evidence="3" id="KW-1185">Reference proteome</keyword>
<feature type="compositionally biased region" description="Basic and acidic residues" evidence="1">
    <location>
        <begin position="168"/>
        <end position="180"/>
    </location>
</feature>
<protein>
    <submittedName>
        <fullName evidence="2">Uncharacterized protein</fullName>
    </submittedName>
</protein>
<proteinExistence type="predicted"/>
<feature type="compositionally biased region" description="Basic and acidic residues" evidence="1">
    <location>
        <begin position="98"/>
        <end position="107"/>
    </location>
</feature>
<feature type="compositionally biased region" description="Polar residues" evidence="1">
    <location>
        <begin position="153"/>
        <end position="163"/>
    </location>
</feature>
<feature type="region of interest" description="Disordered" evidence="1">
    <location>
        <begin position="82"/>
        <end position="119"/>
    </location>
</feature>
<evidence type="ECO:0000256" key="1">
    <source>
        <dbReference type="SAM" id="MobiDB-lite"/>
    </source>
</evidence>
<evidence type="ECO:0000313" key="3">
    <source>
        <dbReference type="Proteomes" id="UP001596337"/>
    </source>
</evidence>
<organism evidence="2 3">
    <name type="scientific">Haloechinothrix salitolerans</name>
    <dbReference type="NCBI Taxonomy" id="926830"/>
    <lineage>
        <taxon>Bacteria</taxon>
        <taxon>Bacillati</taxon>
        <taxon>Actinomycetota</taxon>
        <taxon>Actinomycetes</taxon>
        <taxon>Pseudonocardiales</taxon>
        <taxon>Pseudonocardiaceae</taxon>
        <taxon>Haloechinothrix</taxon>
    </lineage>
</organism>
<dbReference type="Proteomes" id="UP001596337">
    <property type="component" value="Unassembled WGS sequence"/>
</dbReference>
<sequence>MSNAQAVAATLRAVLPQVPNDVVSRLDDDLATVTDLLSETLATSCRHPEAIGEASQLRAGLIESLHSLLKVVEQAIADKAASLASDSEPAVPALPAEVSRKVQELRGKPPPKTPNKETNQYVREITSQGWAVEKTTGNHLKVWGPNGEGPFVFSSTPSSATSNRKLRALRDQIRRKDSTE</sequence>
<accession>A0ABW2BVT0</accession>